<dbReference type="InterPro" id="IPR001915">
    <property type="entry name" value="Peptidase_M48"/>
</dbReference>
<feature type="transmembrane region" description="Helical" evidence="7">
    <location>
        <begin position="40"/>
        <end position="60"/>
    </location>
</feature>
<keyword evidence="10" id="KW-1185">Reference proteome</keyword>
<dbReference type="InterPro" id="IPR052173">
    <property type="entry name" value="Beta-lactam_resp_regulator"/>
</dbReference>
<name>A0A506Y3L7_9MICO</name>
<reference evidence="9 10" key="1">
    <citation type="submission" date="2019-06" db="EMBL/GenBank/DDBJ databases">
        <authorList>
            <person name="Li F."/>
        </authorList>
    </citation>
    <scope>NUCLEOTIDE SEQUENCE [LARGE SCALE GENOMIC DNA]</scope>
    <source>
        <strain evidence="9 10">10F1D-1</strain>
    </source>
</reference>
<feature type="transmembrane region" description="Helical" evidence="7">
    <location>
        <begin position="281"/>
        <end position="307"/>
    </location>
</feature>
<dbReference type="CDD" id="cd07326">
    <property type="entry name" value="M56_BlaR1_MecR1_like"/>
    <property type="match status" value="1"/>
</dbReference>
<feature type="domain" description="Peptidase M48" evidence="8">
    <location>
        <begin position="140"/>
        <end position="199"/>
    </location>
</feature>
<dbReference type="GO" id="GO:0006508">
    <property type="term" value="P:proteolysis"/>
    <property type="evidence" value="ECO:0007669"/>
    <property type="project" value="UniProtKB-KW"/>
</dbReference>
<dbReference type="OrthoDB" id="9785340at2"/>
<proteinExistence type="inferred from homology"/>
<organism evidence="9 10">
    <name type="scientific">Schumannella soli</name>
    <dbReference type="NCBI Taxonomy" id="2590779"/>
    <lineage>
        <taxon>Bacteria</taxon>
        <taxon>Bacillati</taxon>
        <taxon>Actinomycetota</taxon>
        <taxon>Actinomycetes</taxon>
        <taxon>Micrococcales</taxon>
        <taxon>Microbacteriaceae</taxon>
        <taxon>Schumannella</taxon>
    </lineage>
</organism>
<comment type="caution">
    <text evidence="9">The sequence shown here is derived from an EMBL/GenBank/DDBJ whole genome shotgun (WGS) entry which is preliminary data.</text>
</comment>
<comment type="similarity">
    <text evidence="6">Belongs to the peptidase M48 family.</text>
</comment>
<dbReference type="RefSeq" id="WP_141163546.1">
    <property type="nucleotide sequence ID" value="NZ_VHQG01000002.1"/>
</dbReference>
<protein>
    <submittedName>
        <fullName evidence="9">M56 family metallopeptidase</fullName>
    </submittedName>
</protein>
<dbReference type="PANTHER" id="PTHR34978:SF3">
    <property type="entry name" value="SLR0241 PROTEIN"/>
    <property type="match status" value="1"/>
</dbReference>
<dbReference type="Gene3D" id="3.30.2010.10">
    <property type="entry name" value="Metalloproteases ('zincins'), catalytic domain"/>
    <property type="match status" value="1"/>
</dbReference>
<dbReference type="GO" id="GO:0004222">
    <property type="term" value="F:metalloendopeptidase activity"/>
    <property type="evidence" value="ECO:0007669"/>
    <property type="project" value="InterPro"/>
</dbReference>
<evidence type="ECO:0000313" key="9">
    <source>
        <dbReference type="EMBL" id="TPW76190.1"/>
    </source>
</evidence>
<evidence type="ECO:0000256" key="7">
    <source>
        <dbReference type="SAM" id="Phobius"/>
    </source>
</evidence>
<keyword evidence="7" id="KW-1133">Transmembrane helix</keyword>
<keyword evidence="7" id="KW-0812">Transmembrane</keyword>
<gene>
    <name evidence="9" type="ORF">FJ657_10320</name>
</gene>
<dbReference type="GO" id="GO:0046872">
    <property type="term" value="F:metal ion binding"/>
    <property type="evidence" value="ECO:0007669"/>
    <property type="project" value="UniProtKB-KW"/>
</dbReference>
<comment type="cofactor">
    <cofactor evidence="6">
        <name>Zn(2+)</name>
        <dbReference type="ChEBI" id="CHEBI:29105"/>
    </cofactor>
    <text evidence="6">Binds 1 zinc ion per subunit.</text>
</comment>
<dbReference type="Pfam" id="PF01435">
    <property type="entry name" value="Peptidase_M48"/>
    <property type="match status" value="1"/>
</dbReference>
<keyword evidence="4 6" id="KW-0862">Zinc</keyword>
<evidence type="ECO:0000259" key="8">
    <source>
        <dbReference type="Pfam" id="PF01435"/>
    </source>
</evidence>
<evidence type="ECO:0000256" key="2">
    <source>
        <dbReference type="ARBA" id="ARBA00022723"/>
    </source>
</evidence>
<feature type="transmembrane region" description="Helical" evidence="7">
    <location>
        <begin position="90"/>
        <end position="115"/>
    </location>
</feature>
<keyword evidence="7" id="KW-0472">Membrane</keyword>
<evidence type="ECO:0000256" key="4">
    <source>
        <dbReference type="ARBA" id="ARBA00022833"/>
    </source>
</evidence>
<evidence type="ECO:0000256" key="6">
    <source>
        <dbReference type="RuleBase" id="RU003983"/>
    </source>
</evidence>
<sequence>MLLASALLAALAVLLAVPVPILLDRAAWPRRAPATALVLWQAIALSGGLSMVGALATFGLAPFGDDLVHAAGLFLVVVSTEKTVPTSDVWPTLAVGAAALLVAHLVLNLALTIVVSVRERRRHRDLVTLLSSPDPGRPGTRLLDDPAPLAYCLPGVGSLPMTVLSQGLVELLSDDELGAVVAHERAHLAQRHALMTTAFRAWSLSLPWFPIASRARASVARLVEYLADDRARASHGAEPLARAIALVGGSESTGPMEAGAADRSAILDRVRRVGLAPLPGAARVLITVGAVALVVVPTVLLLGPALLDG</sequence>
<evidence type="ECO:0000256" key="1">
    <source>
        <dbReference type="ARBA" id="ARBA00022670"/>
    </source>
</evidence>
<keyword evidence="3 6" id="KW-0378">Hydrolase</keyword>
<dbReference type="Proteomes" id="UP000316252">
    <property type="component" value="Unassembled WGS sequence"/>
</dbReference>
<keyword evidence="2" id="KW-0479">Metal-binding</keyword>
<dbReference type="EMBL" id="VHQG01000002">
    <property type="protein sequence ID" value="TPW76190.1"/>
    <property type="molecule type" value="Genomic_DNA"/>
</dbReference>
<evidence type="ECO:0000313" key="10">
    <source>
        <dbReference type="Proteomes" id="UP000316252"/>
    </source>
</evidence>
<dbReference type="PANTHER" id="PTHR34978">
    <property type="entry name" value="POSSIBLE SENSOR-TRANSDUCER PROTEIN BLAR"/>
    <property type="match status" value="1"/>
</dbReference>
<accession>A0A506Y3L7</accession>
<dbReference type="AlphaFoldDB" id="A0A506Y3L7"/>
<keyword evidence="5 6" id="KW-0482">Metalloprotease</keyword>
<keyword evidence="1 6" id="KW-0645">Protease</keyword>
<evidence type="ECO:0000256" key="3">
    <source>
        <dbReference type="ARBA" id="ARBA00022801"/>
    </source>
</evidence>
<evidence type="ECO:0000256" key="5">
    <source>
        <dbReference type="ARBA" id="ARBA00023049"/>
    </source>
</evidence>